<dbReference type="CDD" id="cd02120">
    <property type="entry name" value="PA_subtilisin_like"/>
    <property type="match status" value="1"/>
</dbReference>
<accession>A0AB40B6L8</accession>
<gene>
    <name evidence="4" type="primary">LOC120258918</name>
</gene>
<sequence>MEKMDGFLRANLRRTLHLQMTYTHDFLNLSILFGVWSTSNSFYGEGIIIGVLDIGIHMPYPSFDNTGMPPRPAGWNASCYLRTPCNGKVITVQSFDIANSTTPPSDIDQGYGTHVADIAVGNFVDNAEVLNQALGRAAGMAPKAFISVYKDDVAVGTFSAMQKGIFPYTAACNNGLDPETLGHAAPWDMVIGATTTDRRIRATAILGNGTQLHGESAYQPNMVTNQFCPLVYQENIEKGKVVRNARGAGVILMNFDKYGNTTFSDAHHLRGAYVSYKDAIQLKD</sequence>
<reference evidence="4" key="2">
    <citation type="submission" date="2025-08" db="UniProtKB">
        <authorList>
            <consortium name="RefSeq"/>
        </authorList>
    </citation>
    <scope>IDENTIFICATION</scope>
</reference>
<protein>
    <submittedName>
        <fullName evidence="4">Subtilisin-like protease 4</fullName>
    </submittedName>
</protein>
<reference evidence="3" key="1">
    <citation type="submission" date="2025-05" db="UniProtKB">
        <authorList>
            <consortium name="RefSeq"/>
        </authorList>
    </citation>
    <scope>NUCLEOTIDE SEQUENCE [LARGE SCALE GENOMIC DNA]</scope>
</reference>
<name>A0AB40B6L8_DIOCR</name>
<dbReference type="GO" id="GO:0006508">
    <property type="term" value="P:proteolysis"/>
    <property type="evidence" value="ECO:0007669"/>
    <property type="project" value="InterPro"/>
</dbReference>
<evidence type="ECO:0000313" key="3">
    <source>
        <dbReference type="Proteomes" id="UP001515500"/>
    </source>
</evidence>
<dbReference type="GeneID" id="120258918"/>
<dbReference type="GO" id="GO:0004252">
    <property type="term" value="F:serine-type endopeptidase activity"/>
    <property type="evidence" value="ECO:0007669"/>
    <property type="project" value="InterPro"/>
</dbReference>
<dbReference type="InterPro" id="IPR036852">
    <property type="entry name" value="Peptidase_S8/S53_dom_sf"/>
</dbReference>
<organism evidence="3 4">
    <name type="scientific">Dioscorea cayennensis subsp. rotundata</name>
    <name type="common">White Guinea yam</name>
    <name type="synonym">Dioscorea rotundata</name>
    <dbReference type="NCBI Taxonomy" id="55577"/>
    <lineage>
        <taxon>Eukaryota</taxon>
        <taxon>Viridiplantae</taxon>
        <taxon>Streptophyta</taxon>
        <taxon>Embryophyta</taxon>
        <taxon>Tracheophyta</taxon>
        <taxon>Spermatophyta</taxon>
        <taxon>Magnoliopsida</taxon>
        <taxon>Liliopsida</taxon>
        <taxon>Dioscoreales</taxon>
        <taxon>Dioscoreaceae</taxon>
        <taxon>Dioscorea</taxon>
    </lineage>
</organism>
<comment type="similarity">
    <text evidence="1">Belongs to the peptidase S8 family.</text>
</comment>
<proteinExistence type="inferred from homology"/>
<dbReference type="Gene3D" id="3.40.50.200">
    <property type="entry name" value="Peptidase S8/S53 domain"/>
    <property type="match status" value="2"/>
</dbReference>
<dbReference type="Gene3D" id="3.50.30.30">
    <property type="match status" value="1"/>
</dbReference>
<keyword evidence="2" id="KW-0732">Signal</keyword>
<dbReference type="PANTHER" id="PTHR10795">
    <property type="entry name" value="PROPROTEIN CONVERTASE SUBTILISIN/KEXIN"/>
    <property type="match status" value="1"/>
</dbReference>
<dbReference type="Proteomes" id="UP001515500">
    <property type="component" value="Chromosome 1"/>
</dbReference>
<dbReference type="SUPFAM" id="SSF52743">
    <property type="entry name" value="Subtilisin-like"/>
    <property type="match status" value="1"/>
</dbReference>
<keyword evidence="3" id="KW-1185">Reference proteome</keyword>
<evidence type="ECO:0000256" key="1">
    <source>
        <dbReference type="ARBA" id="ARBA00011073"/>
    </source>
</evidence>
<dbReference type="RefSeq" id="XP_039122326.1">
    <property type="nucleotide sequence ID" value="XM_039266392.1"/>
</dbReference>
<dbReference type="AlphaFoldDB" id="A0AB40B6L8"/>
<dbReference type="InterPro" id="IPR045051">
    <property type="entry name" value="SBT"/>
</dbReference>
<evidence type="ECO:0000313" key="4">
    <source>
        <dbReference type="RefSeq" id="XP_039122326.1"/>
    </source>
</evidence>
<evidence type="ECO:0000256" key="2">
    <source>
        <dbReference type="ARBA" id="ARBA00022729"/>
    </source>
</evidence>